<name>A0A679FM12_9BACL</name>
<sequence>MRPAEHFSLYDGLFYEMIHIYKTTFQKKQVTCDERRHDESVGTNRSALARGAGRNGGKNR</sequence>
<accession>A0A679FM12</accession>
<protein>
    <submittedName>
        <fullName evidence="2">Uncharacterized protein</fullName>
    </submittedName>
</protein>
<keyword evidence="3" id="KW-1185">Reference proteome</keyword>
<dbReference type="EMBL" id="AP022557">
    <property type="protein sequence ID" value="BBW97408.1"/>
    <property type="molecule type" value="Genomic_DNA"/>
</dbReference>
<gene>
    <name evidence="2" type="ORF">GsuE55_22410</name>
</gene>
<feature type="compositionally biased region" description="Basic and acidic residues" evidence="1">
    <location>
        <begin position="30"/>
        <end position="40"/>
    </location>
</feature>
<dbReference type="Proteomes" id="UP000501421">
    <property type="component" value="Chromosome"/>
</dbReference>
<organism evidence="2 3">
    <name type="scientific">Geobacillus subterraneus</name>
    <dbReference type="NCBI Taxonomy" id="129338"/>
    <lineage>
        <taxon>Bacteria</taxon>
        <taxon>Bacillati</taxon>
        <taxon>Bacillota</taxon>
        <taxon>Bacilli</taxon>
        <taxon>Bacillales</taxon>
        <taxon>Anoxybacillaceae</taxon>
        <taxon>Geobacillus</taxon>
    </lineage>
</organism>
<evidence type="ECO:0000313" key="2">
    <source>
        <dbReference type="EMBL" id="BBW97408.1"/>
    </source>
</evidence>
<reference evidence="3" key="1">
    <citation type="journal article" date="2020" name="Microbiol. Resour. Announc.">
        <title>Complete Genome Sequence of Geobacillus sp. Strain E55-1, Isolated from Mine Geyser in Japan.</title>
        <authorList>
            <person name="Miyazaki K."/>
            <person name="Hase E."/>
            <person name="Tokito N."/>
        </authorList>
    </citation>
    <scope>NUCLEOTIDE SEQUENCE [LARGE SCALE GENOMIC DNA]</scope>
    <source>
        <strain evidence="3">E55-1</strain>
    </source>
</reference>
<feature type="region of interest" description="Disordered" evidence="1">
    <location>
        <begin position="29"/>
        <end position="60"/>
    </location>
</feature>
<dbReference type="AlphaFoldDB" id="A0A679FM12"/>
<proteinExistence type="predicted"/>
<evidence type="ECO:0000256" key="1">
    <source>
        <dbReference type="SAM" id="MobiDB-lite"/>
    </source>
</evidence>
<evidence type="ECO:0000313" key="3">
    <source>
        <dbReference type="Proteomes" id="UP000501421"/>
    </source>
</evidence>